<dbReference type="GO" id="GO:0005829">
    <property type="term" value="C:cytosol"/>
    <property type="evidence" value="ECO:0007669"/>
    <property type="project" value="TreeGrafter"/>
</dbReference>
<sequence length="313" mass="35003">MGEIVRGRFAPSPSGRMHLGNLFSALLAWLSVRRAGGVMVLRMEDLDPDRCRAAYAEQLADDLRWLGLDWDEGYQKGGAHGPYLQSGRTARYAAAFRALEERGLVYPCYCTRAERLAASAPHRSNGQAVYSGKCRHLTAEERTRLGQTRCPAWRLIVPDQEISFTDGLQGLYRENLLRDCGDFILRRSDGVYAYQLAVVCDDGDMGITQVVRGRDLLDSTPRQLYLYGLLGLTPPEFCHVPLLLAPDGRRLSKREHDLDMGALRERFTPAELTGRLAFWAGQTDRPEPVTPAELAGCFEWANVPPGDITVEQF</sequence>
<evidence type="ECO:0000256" key="5">
    <source>
        <dbReference type="ARBA" id="ARBA00022840"/>
    </source>
</evidence>
<protein>
    <recommendedName>
        <fullName evidence="7">Glutamyl-Q tRNA(Asp) synthetase</fullName>
        <shortName evidence="7">Glu-Q-RSs</shortName>
        <ecNumber evidence="7">6.1.1.-</ecNumber>
    </recommendedName>
</protein>
<name>A0A6I2RDX3_FLAPL</name>
<feature type="binding site" evidence="7">
    <location>
        <position position="44"/>
    </location>
    <ligand>
        <name>L-glutamate</name>
        <dbReference type="ChEBI" id="CHEBI:29985"/>
    </ligand>
</feature>
<dbReference type="InterPro" id="IPR014729">
    <property type="entry name" value="Rossmann-like_a/b/a_fold"/>
</dbReference>
<feature type="binding site" evidence="7">
    <location>
        <position position="130"/>
    </location>
    <ligand>
        <name>Zn(2+)</name>
        <dbReference type="ChEBI" id="CHEBI:29105"/>
    </ligand>
</feature>
<dbReference type="GO" id="GO:0006400">
    <property type="term" value="P:tRNA modification"/>
    <property type="evidence" value="ECO:0007669"/>
    <property type="project" value="InterPro"/>
</dbReference>
<dbReference type="GO" id="GO:0006424">
    <property type="term" value="P:glutamyl-tRNA aminoacylation"/>
    <property type="evidence" value="ECO:0007669"/>
    <property type="project" value="InterPro"/>
</dbReference>
<evidence type="ECO:0000256" key="3">
    <source>
        <dbReference type="ARBA" id="ARBA00022741"/>
    </source>
</evidence>
<evidence type="ECO:0000313" key="11">
    <source>
        <dbReference type="Proteomes" id="UP000429811"/>
    </source>
</evidence>
<feature type="binding site" evidence="7">
    <location>
        <position position="212"/>
    </location>
    <ligand>
        <name>L-glutamate</name>
        <dbReference type="ChEBI" id="CHEBI:29985"/>
    </ligand>
</feature>
<dbReference type="NCBIfam" id="NF004314">
    <property type="entry name" value="PRK05710.1-3"/>
    <property type="match status" value="1"/>
</dbReference>
<dbReference type="Proteomes" id="UP000429811">
    <property type="component" value="Unassembled WGS sequence"/>
</dbReference>
<feature type="binding site" evidence="7">
    <location>
        <position position="253"/>
    </location>
    <ligand>
        <name>ATP</name>
        <dbReference type="ChEBI" id="CHEBI:30616"/>
    </ligand>
</feature>
<proteinExistence type="inferred from homology"/>
<keyword evidence="2 7" id="KW-0479">Metal-binding</keyword>
<dbReference type="AlphaFoldDB" id="A0A6I2RDX3"/>
<keyword evidence="5 7" id="KW-0067">ATP-binding</keyword>
<evidence type="ECO:0000256" key="8">
    <source>
        <dbReference type="RuleBase" id="RU363037"/>
    </source>
</evidence>
<evidence type="ECO:0000313" key="10">
    <source>
        <dbReference type="EMBL" id="MSB49051.1"/>
    </source>
</evidence>
<dbReference type="InterPro" id="IPR049940">
    <property type="entry name" value="GluQ/Sye"/>
</dbReference>
<dbReference type="PANTHER" id="PTHR43311">
    <property type="entry name" value="GLUTAMATE--TRNA LIGASE"/>
    <property type="match status" value="1"/>
</dbReference>
<evidence type="ECO:0000256" key="1">
    <source>
        <dbReference type="ARBA" id="ARBA00022598"/>
    </source>
</evidence>
<dbReference type="InterPro" id="IPR000924">
    <property type="entry name" value="Glu/Gln-tRNA-synth"/>
</dbReference>
<feature type="binding site" evidence="7">
    <location>
        <position position="110"/>
    </location>
    <ligand>
        <name>Zn(2+)</name>
        <dbReference type="ChEBI" id="CHEBI:29105"/>
    </ligand>
</feature>
<dbReference type="PRINTS" id="PR00987">
    <property type="entry name" value="TRNASYNTHGLU"/>
</dbReference>
<dbReference type="GO" id="GO:0005524">
    <property type="term" value="F:ATP binding"/>
    <property type="evidence" value="ECO:0007669"/>
    <property type="project" value="UniProtKB-KW"/>
</dbReference>
<feature type="short sequence motif" description="'HIGH' region" evidence="7">
    <location>
        <begin position="11"/>
        <end position="21"/>
    </location>
</feature>
<keyword evidence="3 7" id="KW-0547">Nucleotide-binding</keyword>
<accession>A0A6I2RDX3</accession>
<evidence type="ECO:0000256" key="6">
    <source>
        <dbReference type="ARBA" id="ARBA00023146"/>
    </source>
</evidence>
<dbReference type="Gene3D" id="3.40.50.620">
    <property type="entry name" value="HUPs"/>
    <property type="match status" value="1"/>
</dbReference>
<organism evidence="10 11">
    <name type="scientific">Flavonifractor plautii</name>
    <name type="common">Fusobacterium plautii</name>
    <dbReference type="NCBI Taxonomy" id="292800"/>
    <lineage>
        <taxon>Bacteria</taxon>
        <taxon>Bacillati</taxon>
        <taxon>Bacillota</taxon>
        <taxon>Clostridia</taxon>
        <taxon>Eubacteriales</taxon>
        <taxon>Oscillospiraceae</taxon>
        <taxon>Flavonifractor</taxon>
    </lineage>
</organism>
<dbReference type="HAMAP" id="MF_01428">
    <property type="entry name" value="Glu_Q_tRNA_synth"/>
    <property type="match status" value="1"/>
</dbReference>
<feature type="binding site" evidence="7">
    <location>
        <position position="194"/>
    </location>
    <ligand>
        <name>L-glutamate</name>
        <dbReference type="ChEBI" id="CHEBI:29985"/>
    </ligand>
</feature>
<dbReference type="InterPro" id="IPR020058">
    <property type="entry name" value="Glu/Gln-tRNA-synth_Ib_cat-dom"/>
</dbReference>
<feature type="binding site" evidence="7">
    <location>
        <position position="108"/>
    </location>
    <ligand>
        <name>Zn(2+)</name>
        <dbReference type="ChEBI" id="CHEBI:29105"/>
    </ligand>
</feature>
<evidence type="ECO:0000259" key="9">
    <source>
        <dbReference type="Pfam" id="PF00749"/>
    </source>
</evidence>
<gene>
    <name evidence="7 10" type="primary">gluQ</name>
    <name evidence="10" type="ORF">GKE90_10105</name>
</gene>
<feature type="binding site" evidence="7">
    <location>
        <begin position="8"/>
        <end position="12"/>
    </location>
    <ligand>
        <name>L-glutamate</name>
        <dbReference type="ChEBI" id="CHEBI:29985"/>
    </ligand>
</feature>
<dbReference type="NCBIfam" id="NF004315">
    <property type="entry name" value="PRK05710.1-4"/>
    <property type="match status" value="1"/>
</dbReference>
<dbReference type="SUPFAM" id="SSF52374">
    <property type="entry name" value="Nucleotidylyl transferase"/>
    <property type="match status" value="1"/>
</dbReference>
<dbReference type="GO" id="GO:0004818">
    <property type="term" value="F:glutamate-tRNA ligase activity"/>
    <property type="evidence" value="ECO:0007669"/>
    <property type="project" value="TreeGrafter"/>
</dbReference>
<feature type="short sequence motif" description="'KMSKS' region" evidence="7">
    <location>
        <begin position="250"/>
        <end position="254"/>
    </location>
</feature>
<dbReference type="EC" id="6.1.1.-" evidence="7"/>
<dbReference type="NCBIfam" id="TIGR03838">
    <property type="entry name" value="queuosine_YadB"/>
    <property type="match status" value="1"/>
</dbReference>
<feature type="binding site" evidence="7">
    <location>
        <position position="134"/>
    </location>
    <ligand>
        <name>Zn(2+)</name>
        <dbReference type="ChEBI" id="CHEBI:29105"/>
    </ligand>
</feature>
<dbReference type="PROSITE" id="PS00178">
    <property type="entry name" value="AA_TRNA_LIGASE_I"/>
    <property type="match status" value="1"/>
</dbReference>
<evidence type="ECO:0000256" key="2">
    <source>
        <dbReference type="ARBA" id="ARBA00022723"/>
    </source>
</evidence>
<keyword evidence="6 7" id="KW-0030">Aminoacyl-tRNA synthetase</keyword>
<dbReference type="Pfam" id="PF00749">
    <property type="entry name" value="tRNA-synt_1c"/>
    <property type="match status" value="1"/>
</dbReference>
<keyword evidence="4 7" id="KW-0862">Zinc</keyword>
<comment type="cofactor">
    <cofactor evidence="7">
        <name>Zn(2+)</name>
        <dbReference type="ChEBI" id="CHEBI:29105"/>
    </cofactor>
    <text evidence="7">Binds 1 zinc ion per subunit.</text>
</comment>
<comment type="similarity">
    <text evidence="7">Belongs to the class-I aminoacyl-tRNA synthetase family. GluQ subfamily.</text>
</comment>
<dbReference type="RefSeq" id="WP_138308301.1">
    <property type="nucleotide sequence ID" value="NZ_JADMSX010000007.1"/>
</dbReference>
<keyword evidence="1 7" id="KW-0436">Ligase</keyword>
<comment type="function">
    <text evidence="7">Catalyzes the tRNA-independent activation of glutamate in presence of ATP and the subsequent transfer of glutamate onto a tRNA(Asp). Glutamate is transferred on the 2-amino-5-(4,5-dihydroxy-2-cyclopenten-1-yl) moiety of the queuosine in the wobble position of the QUC anticodon.</text>
</comment>
<evidence type="ECO:0000256" key="7">
    <source>
        <dbReference type="HAMAP-Rule" id="MF_01428"/>
    </source>
</evidence>
<feature type="domain" description="Glutamyl/glutaminyl-tRNA synthetase class Ib catalytic" evidence="9">
    <location>
        <begin position="5"/>
        <end position="258"/>
    </location>
</feature>
<dbReference type="EMBL" id="WKPO01000011">
    <property type="protein sequence ID" value="MSB49051.1"/>
    <property type="molecule type" value="Genomic_DNA"/>
</dbReference>
<dbReference type="InterPro" id="IPR022380">
    <property type="entry name" value="Glu-Q_tRNA(Asp)_Synthase"/>
</dbReference>
<dbReference type="InterPro" id="IPR001412">
    <property type="entry name" value="aa-tRNA-synth_I_CS"/>
</dbReference>
<comment type="caution">
    <text evidence="10">The sequence shown here is derived from an EMBL/GenBank/DDBJ whole genome shotgun (WGS) entry which is preliminary data.</text>
</comment>
<reference evidence="10 11" key="1">
    <citation type="journal article" date="2019" name="Nat. Med.">
        <title>A library of human gut bacterial isolates paired with longitudinal multiomics data enables mechanistic microbiome research.</title>
        <authorList>
            <person name="Poyet M."/>
            <person name="Groussin M."/>
            <person name="Gibbons S.M."/>
            <person name="Avila-Pacheco J."/>
            <person name="Jiang X."/>
            <person name="Kearney S.M."/>
            <person name="Perrotta A.R."/>
            <person name="Berdy B."/>
            <person name="Zhao S."/>
            <person name="Lieberman T.D."/>
            <person name="Swanson P.K."/>
            <person name="Smith M."/>
            <person name="Roesemann S."/>
            <person name="Alexander J.E."/>
            <person name="Rich S.A."/>
            <person name="Livny J."/>
            <person name="Vlamakis H."/>
            <person name="Clish C."/>
            <person name="Bullock K."/>
            <person name="Deik A."/>
            <person name="Scott J."/>
            <person name="Pierce K.A."/>
            <person name="Xavier R.J."/>
            <person name="Alm E.J."/>
        </authorList>
    </citation>
    <scope>NUCLEOTIDE SEQUENCE [LARGE SCALE GENOMIC DNA]</scope>
    <source>
        <strain evidence="10 11">BIOML-A5</strain>
    </source>
</reference>
<keyword evidence="8" id="KW-0648">Protein biosynthesis</keyword>
<evidence type="ECO:0000256" key="4">
    <source>
        <dbReference type="ARBA" id="ARBA00022833"/>
    </source>
</evidence>
<dbReference type="PANTHER" id="PTHR43311:SF1">
    <property type="entry name" value="GLUTAMYL-Q TRNA(ASP) SYNTHETASE"/>
    <property type="match status" value="1"/>
</dbReference>
<dbReference type="GO" id="GO:0008270">
    <property type="term" value="F:zinc ion binding"/>
    <property type="evidence" value="ECO:0007669"/>
    <property type="project" value="UniProtKB-UniRule"/>
</dbReference>